<feature type="compositionally biased region" description="Polar residues" evidence="2">
    <location>
        <begin position="853"/>
        <end position="863"/>
    </location>
</feature>
<dbReference type="SMART" id="SM00409">
    <property type="entry name" value="IG"/>
    <property type="match status" value="1"/>
</dbReference>
<dbReference type="AlphaFoldDB" id="A0A7L0SVH0"/>
<feature type="region of interest" description="Disordered" evidence="2">
    <location>
        <begin position="839"/>
        <end position="864"/>
    </location>
</feature>
<proteinExistence type="predicted"/>
<feature type="region of interest" description="Disordered" evidence="2">
    <location>
        <begin position="685"/>
        <end position="705"/>
    </location>
</feature>
<dbReference type="CDD" id="cd00096">
    <property type="entry name" value="Ig"/>
    <property type="match status" value="1"/>
</dbReference>
<evidence type="ECO:0000313" key="5">
    <source>
        <dbReference type="Proteomes" id="UP000555275"/>
    </source>
</evidence>
<gene>
    <name evidence="4" type="primary">Igsf10_1</name>
    <name evidence="4" type="ORF">PODPOD_R15502</name>
</gene>
<dbReference type="GO" id="GO:0007156">
    <property type="term" value="P:homophilic cell adhesion via plasma membrane adhesion molecules"/>
    <property type="evidence" value="ECO:0007669"/>
    <property type="project" value="TreeGrafter"/>
</dbReference>
<dbReference type="InterPro" id="IPR003598">
    <property type="entry name" value="Ig_sub2"/>
</dbReference>
<evidence type="ECO:0000259" key="3">
    <source>
        <dbReference type="PROSITE" id="PS50835"/>
    </source>
</evidence>
<dbReference type="InterPro" id="IPR007110">
    <property type="entry name" value="Ig-like_dom"/>
</dbReference>
<dbReference type="EMBL" id="VXAO01000293">
    <property type="protein sequence ID" value="NXL45869.1"/>
    <property type="molecule type" value="Genomic_DNA"/>
</dbReference>
<feature type="non-terminal residue" evidence="4">
    <location>
        <position position="1"/>
    </location>
</feature>
<dbReference type="Proteomes" id="UP000555275">
    <property type="component" value="Unassembled WGS sequence"/>
</dbReference>
<feature type="region of interest" description="Disordered" evidence="2">
    <location>
        <begin position="990"/>
        <end position="1047"/>
    </location>
</feature>
<dbReference type="InterPro" id="IPR003599">
    <property type="entry name" value="Ig_sub"/>
</dbReference>
<feature type="domain" description="Ig-like" evidence="3">
    <location>
        <begin position="48"/>
        <end position="126"/>
    </location>
</feature>
<keyword evidence="5" id="KW-1185">Reference proteome</keyword>
<feature type="compositionally biased region" description="Low complexity" evidence="2">
    <location>
        <begin position="421"/>
        <end position="430"/>
    </location>
</feature>
<comment type="caution">
    <text evidence="4">The sequence shown here is derived from an EMBL/GenBank/DDBJ whole genome shotgun (WGS) entry which is preliminary data.</text>
</comment>
<dbReference type="PANTHER" id="PTHR10075">
    <property type="entry name" value="BASIGIN RELATED"/>
    <property type="match status" value="1"/>
</dbReference>
<accession>A0A7L0SVH0</accession>
<feature type="region of interest" description="Disordered" evidence="2">
    <location>
        <begin position="949"/>
        <end position="972"/>
    </location>
</feature>
<dbReference type="GO" id="GO:0070593">
    <property type="term" value="P:dendrite self-avoidance"/>
    <property type="evidence" value="ECO:0007669"/>
    <property type="project" value="TreeGrafter"/>
</dbReference>
<protein>
    <submittedName>
        <fullName evidence="4">IGS10 protein</fullName>
    </submittedName>
</protein>
<feature type="compositionally biased region" description="Polar residues" evidence="2">
    <location>
        <begin position="411"/>
        <end position="420"/>
    </location>
</feature>
<dbReference type="GO" id="GO:0005886">
    <property type="term" value="C:plasma membrane"/>
    <property type="evidence" value="ECO:0007669"/>
    <property type="project" value="TreeGrafter"/>
</dbReference>
<dbReference type="GO" id="GO:0030424">
    <property type="term" value="C:axon"/>
    <property type="evidence" value="ECO:0007669"/>
    <property type="project" value="TreeGrafter"/>
</dbReference>
<dbReference type="SUPFAM" id="SSF48726">
    <property type="entry name" value="Immunoglobulin"/>
    <property type="match status" value="2"/>
</dbReference>
<keyword evidence="1" id="KW-0393">Immunoglobulin domain</keyword>
<dbReference type="SMART" id="SM00408">
    <property type="entry name" value="IGc2"/>
    <property type="match status" value="1"/>
</dbReference>
<dbReference type="Pfam" id="PF13927">
    <property type="entry name" value="Ig_3"/>
    <property type="match status" value="1"/>
</dbReference>
<feature type="compositionally biased region" description="Basic residues" evidence="2">
    <location>
        <begin position="839"/>
        <end position="851"/>
    </location>
</feature>
<reference evidence="4 5" key="1">
    <citation type="submission" date="2019-09" db="EMBL/GenBank/DDBJ databases">
        <title>Bird 10,000 Genomes (B10K) Project - Family phase.</title>
        <authorList>
            <person name="Zhang G."/>
        </authorList>
    </citation>
    <scope>NUCLEOTIDE SEQUENCE [LARGE SCALE GENOMIC DNA]</scope>
    <source>
        <strain evidence="4">B10K-DU-009-04</strain>
        <tissue evidence="4">Mixed tissue sample</tissue>
    </source>
</reference>
<dbReference type="InterPro" id="IPR036179">
    <property type="entry name" value="Ig-like_dom_sf"/>
</dbReference>
<feature type="non-terminal residue" evidence="4">
    <location>
        <position position="1047"/>
    </location>
</feature>
<sequence>EDGRIIVVKTGTLTLRTADTFDTGLYHCIGTNYDDADTLTFRITVVDPNVEHNSVNGAQLSTFVGSTLYLPCTSTALPDAAISWVLPQHTVLHHSVSNKHIFDNGTLRIQGATERDSGYFRCVAANQYGVDLLVIQVLVRKGKTTLKKKGVAVGEWEEGDGSGNAMPAPTARQNQPLATVATWTANRESAASASRNRVAQSARKGNSYGKMTYRHYRDKISRRFRGHRRQFVSSARRVDPQRWAAFLEKTKKNMALIERGGEIATKPPIQVRKFSKVPGDEEETSGDLISPEEEFMIPVTETTTVSTLRRAMESVVTAGPEMTVRNTPARKTSLLVAEAVTPLPSPSSQSVSSDGRRPQTYLKPTITNSWERSDLSQISSNGIKQSTVLNEASSTSVHFPAGQRLVYSGEGNNQHLKSVSTTPTTAVTDTGEPVTSQNAASMLPVFTGSIDKISTKPGHQLPVATVSDPSSEFGHIYFHSTQKLVTPKLPLASTIITHQQIQITQDVTTHIPQAQQHYGRRRKIPGRRRIVRPGRIPSMKEHRYNSGKPGSVRGSTAVAADVKLNMKYVSNLPTLNNLSNPFSTEAPLSSHSTMNMPLEPPAGTHQTTAFLREEENEPSARRKASTTVMPFITKSTQDTSQWKLESSAPLQTTADRVQPFSIRLPTMPIHTAHIATEITHSTKLSSTLESVSPSIRPRTSPKNSQRGKITWEHLFGNGVLEDVLKKLPNQTDTLPSTEVSTMLPKSTAALSMSKIPPLHFTPMSMGANHSSRFLSLNRTIRYGSGRSEEHLATAKLSSYPSLATSATKEMGVTSVKPTVKPIITPPTDTKITKSKIFRVGRKRGQRRRRPPKTSTSQSVTAGHSTAAILPANTAMPVVTTVKWLTVPTSLLPAKPLSQRTSAVSVTEAPAPWILNAPEAAGHVATAARQTPATPATWENIQPAALPPDGRVAQSPATPIQTPPRLSQPFGATSARPDAVCAASQPAQQIKATTMAGEESRLEMEQRVIQGSHEAQPTLPARTEPSTRAPAAAAAIAPRSAQHPTPPP</sequence>
<evidence type="ECO:0000256" key="2">
    <source>
        <dbReference type="SAM" id="MobiDB-lite"/>
    </source>
</evidence>
<evidence type="ECO:0000256" key="1">
    <source>
        <dbReference type="ARBA" id="ARBA00023319"/>
    </source>
</evidence>
<dbReference type="PROSITE" id="PS50835">
    <property type="entry name" value="IG_LIKE"/>
    <property type="match status" value="1"/>
</dbReference>
<dbReference type="InterPro" id="IPR013783">
    <property type="entry name" value="Ig-like_fold"/>
</dbReference>
<evidence type="ECO:0000313" key="4">
    <source>
        <dbReference type="EMBL" id="NXL45869.1"/>
    </source>
</evidence>
<feature type="region of interest" description="Disordered" evidence="2">
    <location>
        <begin position="341"/>
        <end position="361"/>
    </location>
</feature>
<dbReference type="PANTHER" id="PTHR10075:SF100">
    <property type="entry name" value="FASCICLIN-2"/>
    <property type="match status" value="1"/>
</dbReference>
<feature type="region of interest" description="Disordered" evidence="2">
    <location>
        <begin position="411"/>
        <end position="438"/>
    </location>
</feature>
<name>A0A7L0SVH0_PODPO</name>
<organism evidence="4 5">
    <name type="scientific">Podilymbus podiceps</name>
    <name type="common">Pied-billed grebe</name>
    <dbReference type="NCBI Taxonomy" id="9252"/>
    <lineage>
        <taxon>Eukaryota</taxon>
        <taxon>Metazoa</taxon>
        <taxon>Chordata</taxon>
        <taxon>Craniata</taxon>
        <taxon>Vertebrata</taxon>
        <taxon>Euteleostomi</taxon>
        <taxon>Archelosauria</taxon>
        <taxon>Archosauria</taxon>
        <taxon>Dinosauria</taxon>
        <taxon>Saurischia</taxon>
        <taxon>Theropoda</taxon>
        <taxon>Coelurosauria</taxon>
        <taxon>Aves</taxon>
        <taxon>Neognathae</taxon>
        <taxon>Neoaves</taxon>
        <taxon>Mirandornithes</taxon>
        <taxon>Podicipediformes</taxon>
        <taxon>Podicipedidae</taxon>
        <taxon>Podilymbus</taxon>
    </lineage>
</organism>
<dbReference type="GO" id="GO:0007411">
    <property type="term" value="P:axon guidance"/>
    <property type="evidence" value="ECO:0007669"/>
    <property type="project" value="TreeGrafter"/>
</dbReference>
<dbReference type="GO" id="GO:0098632">
    <property type="term" value="F:cell-cell adhesion mediator activity"/>
    <property type="evidence" value="ECO:0007669"/>
    <property type="project" value="TreeGrafter"/>
</dbReference>
<dbReference type="Gene3D" id="2.60.40.10">
    <property type="entry name" value="Immunoglobulins"/>
    <property type="match status" value="1"/>
</dbReference>
<dbReference type="OrthoDB" id="10062932at2759"/>
<feature type="compositionally biased region" description="Low complexity" evidence="2">
    <location>
        <begin position="1019"/>
        <end position="1040"/>
    </location>
</feature>